<dbReference type="AlphaFoldDB" id="A0A9P9DLA0"/>
<comment type="caution">
    <text evidence="1">The sequence shown here is derived from an EMBL/GenBank/DDBJ whole genome shotgun (WGS) entry which is preliminary data.</text>
</comment>
<reference evidence="1" key="1">
    <citation type="journal article" date="2021" name="Nat. Commun.">
        <title>Genetic determinants of endophytism in the Arabidopsis root mycobiome.</title>
        <authorList>
            <person name="Mesny F."/>
            <person name="Miyauchi S."/>
            <person name="Thiergart T."/>
            <person name="Pickel B."/>
            <person name="Atanasova L."/>
            <person name="Karlsson M."/>
            <person name="Huettel B."/>
            <person name="Barry K.W."/>
            <person name="Haridas S."/>
            <person name="Chen C."/>
            <person name="Bauer D."/>
            <person name="Andreopoulos W."/>
            <person name="Pangilinan J."/>
            <person name="LaButti K."/>
            <person name="Riley R."/>
            <person name="Lipzen A."/>
            <person name="Clum A."/>
            <person name="Drula E."/>
            <person name="Henrissat B."/>
            <person name="Kohler A."/>
            <person name="Grigoriev I.V."/>
            <person name="Martin F.M."/>
            <person name="Hacquard S."/>
        </authorList>
    </citation>
    <scope>NUCLEOTIDE SEQUENCE</scope>
    <source>
        <strain evidence="1">MPI-CAGE-CH-0243</strain>
    </source>
</reference>
<organism evidence="1 2">
    <name type="scientific">Dendryphion nanum</name>
    <dbReference type="NCBI Taxonomy" id="256645"/>
    <lineage>
        <taxon>Eukaryota</taxon>
        <taxon>Fungi</taxon>
        <taxon>Dikarya</taxon>
        <taxon>Ascomycota</taxon>
        <taxon>Pezizomycotina</taxon>
        <taxon>Dothideomycetes</taxon>
        <taxon>Pleosporomycetidae</taxon>
        <taxon>Pleosporales</taxon>
        <taxon>Torulaceae</taxon>
        <taxon>Dendryphion</taxon>
    </lineage>
</organism>
<gene>
    <name evidence="1" type="ORF">B0J11DRAFT_616386</name>
</gene>
<dbReference type="Proteomes" id="UP000700596">
    <property type="component" value="Unassembled WGS sequence"/>
</dbReference>
<evidence type="ECO:0000313" key="1">
    <source>
        <dbReference type="EMBL" id="KAH7120974.1"/>
    </source>
</evidence>
<proteinExistence type="predicted"/>
<dbReference type="OrthoDB" id="5382170at2759"/>
<protein>
    <submittedName>
        <fullName evidence="1">Uncharacterized protein</fullName>
    </submittedName>
</protein>
<evidence type="ECO:0000313" key="2">
    <source>
        <dbReference type="Proteomes" id="UP000700596"/>
    </source>
</evidence>
<dbReference type="EMBL" id="JAGMWT010000010">
    <property type="protein sequence ID" value="KAH7120974.1"/>
    <property type="molecule type" value="Genomic_DNA"/>
</dbReference>
<sequence length="458" mass="50202">MFDYNPIDLFFCWKTMIIILWTYDAMTRQCTLTVLNVRFDTDASRIIFGLEESNIRQEFRSITIEFETSSNRHYIHQHDRLFRRASGDLATSDISPLSAADVLRAASSSTQGNNQTNVKDLGFKSNATFFDPIDLGCTDCVGKGQMVTTVGDLKFELFPDNDDDPIKTGFIQLEIKGFEMSLGLHVTPSAEFLRYKKNIYRVPTPLKLGVPKIFSLGIEILLEAFIETKTNSTAEIQFGFDVKIPDSGVLLNVAEFQDSQIWGFDKTKITPKLLAANTSDLTFNLKGGLRPKIVAKLDLIGVAKVEGGPYFTLPEITLNAKQLGSDKVGANCEAGGATHEKFKDAFKNLTQVEYGVALAAGFGLGLDVLGLSVMSKSKDVWKPGDLATKTTQCLAYEKTGTASGFALATSVLQKMTSTPTPTVTATKGTSSGYQLWDFRGSPLIVLVWASSVIIPVLL</sequence>
<keyword evidence="2" id="KW-1185">Reference proteome</keyword>
<name>A0A9P9DLA0_9PLEO</name>
<accession>A0A9P9DLA0</accession>